<proteinExistence type="predicted"/>
<dbReference type="EMBL" id="JAQIZT010000005">
    <property type="protein sequence ID" value="KAJ6996180.1"/>
    <property type="molecule type" value="Genomic_DNA"/>
</dbReference>
<evidence type="ECO:0000256" key="1">
    <source>
        <dbReference type="SAM" id="MobiDB-lite"/>
    </source>
</evidence>
<sequence length="66" mass="7181">MDAALTRRSPTHFISLTGGLHFVSIDLRCEGATSRCKGMRVTASSANEGRRFGSLEKSTTKRASHQ</sequence>
<organism evidence="2 3">
    <name type="scientific">Populus alba x Populus x berolinensis</name>
    <dbReference type="NCBI Taxonomy" id="444605"/>
    <lineage>
        <taxon>Eukaryota</taxon>
        <taxon>Viridiplantae</taxon>
        <taxon>Streptophyta</taxon>
        <taxon>Embryophyta</taxon>
        <taxon>Tracheophyta</taxon>
        <taxon>Spermatophyta</taxon>
        <taxon>Magnoliopsida</taxon>
        <taxon>eudicotyledons</taxon>
        <taxon>Gunneridae</taxon>
        <taxon>Pentapetalae</taxon>
        <taxon>rosids</taxon>
        <taxon>fabids</taxon>
        <taxon>Malpighiales</taxon>
        <taxon>Salicaceae</taxon>
        <taxon>Saliceae</taxon>
        <taxon>Populus</taxon>
    </lineage>
</organism>
<protein>
    <submittedName>
        <fullName evidence="2">Uncharacterized protein</fullName>
    </submittedName>
</protein>
<evidence type="ECO:0000313" key="3">
    <source>
        <dbReference type="Proteomes" id="UP001164929"/>
    </source>
</evidence>
<evidence type="ECO:0000313" key="2">
    <source>
        <dbReference type="EMBL" id="KAJ6996180.1"/>
    </source>
</evidence>
<dbReference type="AlphaFoldDB" id="A0AAD6W1X8"/>
<keyword evidence="3" id="KW-1185">Reference proteome</keyword>
<comment type="caution">
    <text evidence="2">The sequence shown here is derived from an EMBL/GenBank/DDBJ whole genome shotgun (WGS) entry which is preliminary data.</text>
</comment>
<reference evidence="2" key="1">
    <citation type="journal article" date="2023" name="Mol. Ecol. Resour.">
        <title>Chromosome-level genome assembly of a triploid poplar Populus alba 'Berolinensis'.</title>
        <authorList>
            <person name="Chen S."/>
            <person name="Yu Y."/>
            <person name="Wang X."/>
            <person name="Wang S."/>
            <person name="Zhang T."/>
            <person name="Zhou Y."/>
            <person name="He R."/>
            <person name="Meng N."/>
            <person name="Wang Y."/>
            <person name="Liu W."/>
            <person name="Liu Z."/>
            <person name="Liu J."/>
            <person name="Guo Q."/>
            <person name="Huang H."/>
            <person name="Sederoff R.R."/>
            <person name="Wang G."/>
            <person name="Qu G."/>
            <person name="Chen S."/>
        </authorList>
    </citation>
    <scope>NUCLEOTIDE SEQUENCE</scope>
    <source>
        <strain evidence="2">SC-2020</strain>
    </source>
</reference>
<accession>A0AAD6W1X8</accession>
<gene>
    <name evidence="2" type="ORF">NC653_012929</name>
</gene>
<name>A0AAD6W1X8_9ROSI</name>
<feature type="region of interest" description="Disordered" evidence="1">
    <location>
        <begin position="41"/>
        <end position="66"/>
    </location>
</feature>
<dbReference type="Proteomes" id="UP001164929">
    <property type="component" value="Chromosome 5"/>
</dbReference>